<proteinExistence type="predicted"/>
<dbReference type="PANTHER" id="PTHR11003:SF249">
    <property type="entry name" value="TWO PORE POTASSIUM CHANNEL PROTEIN SUP-9"/>
    <property type="match status" value="1"/>
</dbReference>
<keyword evidence="3 8" id="KW-0812">Transmembrane</keyword>
<feature type="transmembrane region" description="Helical" evidence="8">
    <location>
        <begin position="51"/>
        <end position="77"/>
    </location>
</feature>
<evidence type="ECO:0000256" key="1">
    <source>
        <dbReference type="ARBA" id="ARBA00004141"/>
    </source>
</evidence>
<organism evidence="10 11">
    <name type="scientific">Acanthoscelides obtectus</name>
    <name type="common">Bean weevil</name>
    <name type="synonym">Bruchus obtectus</name>
    <dbReference type="NCBI Taxonomy" id="200917"/>
    <lineage>
        <taxon>Eukaryota</taxon>
        <taxon>Metazoa</taxon>
        <taxon>Ecdysozoa</taxon>
        <taxon>Arthropoda</taxon>
        <taxon>Hexapoda</taxon>
        <taxon>Insecta</taxon>
        <taxon>Pterygota</taxon>
        <taxon>Neoptera</taxon>
        <taxon>Endopterygota</taxon>
        <taxon>Coleoptera</taxon>
        <taxon>Polyphaga</taxon>
        <taxon>Cucujiformia</taxon>
        <taxon>Chrysomeloidea</taxon>
        <taxon>Chrysomelidae</taxon>
        <taxon>Bruchinae</taxon>
        <taxon>Bruchini</taxon>
        <taxon>Acanthoscelides</taxon>
    </lineage>
</organism>
<reference evidence="10" key="1">
    <citation type="submission" date="2022-03" db="EMBL/GenBank/DDBJ databases">
        <authorList>
            <person name="Sayadi A."/>
        </authorList>
    </citation>
    <scope>NUCLEOTIDE SEQUENCE</scope>
</reference>
<feature type="domain" description="Potassium channel" evidence="9">
    <location>
        <begin position="39"/>
        <end position="75"/>
    </location>
</feature>
<keyword evidence="7" id="KW-0407">Ion channel</keyword>
<dbReference type="EMBL" id="CAKOFQ010006840">
    <property type="protein sequence ID" value="CAH1975816.1"/>
    <property type="molecule type" value="Genomic_DNA"/>
</dbReference>
<evidence type="ECO:0000256" key="5">
    <source>
        <dbReference type="ARBA" id="ARBA00023065"/>
    </source>
</evidence>
<dbReference type="SUPFAM" id="SSF81324">
    <property type="entry name" value="Voltage-gated potassium channels"/>
    <property type="match status" value="1"/>
</dbReference>
<evidence type="ECO:0000256" key="8">
    <source>
        <dbReference type="SAM" id="Phobius"/>
    </source>
</evidence>
<dbReference type="InterPro" id="IPR013099">
    <property type="entry name" value="K_chnl_dom"/>
</dbReference>
<keyword evidence="6 8" id="KW-0472">Membrane</keyword>
<evidence type="ECO:0000256" key="2">
    <source>
        <dbReference type="ARBA" id="ARBA00022448"/>
    </source>
</evidence>
<comment type="subcellular location">
    <subcellularLocation>
        <location evidence="1">Membrane</location>
        <topology evidence="1">Multi-pass membrane protein</topology>
    </subcellularLocation>
</comment>
<dbReference type="GO" id="GO:0030322">
    <property type="term" value="P:stabilization of membrane potential"/>
    <property type="evidence" value="ECO:0007669"/>
    <property type="project" value="TreeGrafter"/>
</dbReference>
<evidence type="ECO:0000313" key="10">
    <source>
        <dbReference type="EMBL" id="CAH1975816.1"/>
    </source>
</evidence>
<dbReference type="GO" id="GO:0015271">
    <property type="term" value="F:outward rectifier potassium channel activity"/>
    <property type="evidence" value="ECO:0007669"/>
    <property type="project" value="TreeGrafter"/>
</dbReference>
<comment type="caution">
    <text evidence="10">The sequence shown here is derived from an EMBL/GenBank/DDBJ whole genome shotgun (WGS) entry which is preliminary data.</text>
</comment>
<dbReference type="Proteomes" id="UP001152888">
    <property type="component" value="Unassembled WGS sequence"/>
</dbReference>
<keyword evidence="2" id="KW-0813">Transport</keyword>
<gene>
    <name evidence="10" type="ORF">ACAOBT_LOCUS11808</name>
</gene>
<dbReference type="Pfam" id="PF07885">
    <property type="entry name" value="Ion_trans_2"/>
    <property type="match status" value="1"/>
</dbReference>
<evidence type="ECO:0000256" key="7">
    <source>
        <dbReference type="ARBA" id="ARBA00023303"/>
    </source>
</evidence>
<keyword evidence="11" id="KW-1185">Reference proteome</keyword>
<evidence type="ECO:0000313" key="11">
    <source>
        <dbReference type="Proteomes" id="UP001152888"/>
    </source>
</evidence>
<dbReference type="Gene3D" id="1.10.287.70">
    <property type="match status" value="1"/>
</dbReference>
<dbReference type="InterPro" id="IPR003280">
    <property type="entry name" value="2pore_dom_K_chnl"/>
</dbReference>
<protein>
    <recommendedName>
        <fullName evidence="9">Potassium channel domain-containing protein</fullName>
    </recommendedName>
</protein>
<accession>A0A9P0KM18</accession>
<dbReference type="GO" id="GO:0022841">
    <property type="term" value="F:potassium ion leak channel activity"/>
    <property type="evidence" value="ECO:0007669"/>
    <property type="project" value="TreeGrafter"/>
</dbReference>
<dbReference type="GO" id="GO:0005886">
    <property type="term" value="C:plasma membrane"/>
    <property type="evidence" value="ECO:0007669"/>
    <property type="project" value="TreeGrafter"/>
</dbReference>
<evidence type="ECO:0000256" key="4">
    <source>
        <dbReference type="ARBA" id="ARBA00022989"/>
    </source>
</evidence>
<name>A0A9P0KM18_ACAOB</name>
<dbReference type="PANTHER" id="PTHR11003">
    <property type="entry name" value="POTASSIUM CHANNEL, SUBFAMILY K"/>
    <property type="match status" value="1"/>
</dbReference>
<keyword evidence="5" id="KW-0406">Ion transport</keyword>
<keyword evidence="4 8" id="KW-1133">Transmembrane helix</keyword>
<evidence type="ECO:0000256" key="6">
    <source>
        <dbReference type="ARBA" id="ARBA00023136"/>
    </source>
</evidence>
<evidence type="ECO:0000256" key="3">
    <source>
        <dbReference type="ARBA" id="ARBA00022692"/>
    </source>
</evidence>
<evidence type="ECO:0000259" key="9">
    <source>
        <dbReference type="Pfam" id="PF07885"/>
    </source>
</evidence>
<dbReference type="AlphaFoldDB" id="A0A9P0KM18"/>
<dbReference type="OrthoDB" id="297496at2759"/>
<sequence>MILFISDEALEDLISEIVRASNRGVSAIRNATGEPNWSYGHVTPLSRSGKIFCIVYAVVGIPLTLVLLSALVERLLIPTIWLLQWLNSRLGHLYQPFNIRIVHLFVIGNTCACNMHTFWLRLRDPPGGTSAFDSQRPFTTYGQSQHP</sequence>